<evidence type="ECO:0000256" key="2">
    <source>
        <dbReference type="ARBA" id="ARBA00022801"/>
    </source>
</evidence>
<dbReference type="SUPFAM" id="SSF54637">
    <property type="entry name" value="Thioesterase/thiol ester dehydrase-isomerase"/>
    <property type="match status" value="1"/>
</dbReference>
<evidence type="ECO:0000313" key="5">
    <source>
        <dbReference type="Proteomes" id="UP001500683"/>
    </source>
</evidence>
<dbReference type="Gene3D" id="3.10.129.10">
    <property type="entry name" value="Hotdog Thioesterase"/>
    <property type="match status" value="1"/>
</dbReference>
<dbReference type="PANTHER" id="PTHR43240:SF5">
    <property type="entry name" value="1,4-DIHYDROXY-2-NAPHTHOYL-COA THIOESTERASE 1"/>
    <property type="match status" value="1"/>
</dbReference>
<keyword evidence="2" id="KW-0378">Hydrolase</keyword>
<dbReference type="InterPro" id="IPR003736">
    <property type="entry name" value="PAAI_dom"/>
</dbReference>
<comment type="caution">
    <text evidence="4">The sequence shown here is derived from an EMBL/GenBank/DDBJ whole genome shotgun (WGS) entry which is preliminary data.</text>
</comment>
<evidence type="ECO:0000256" key="1">
    <source>
        <dbReference type="ARBA" id="ARBA00008324"/>
    </source>
</evidence>
<dbReference type="PANTHER" id="PTHR43240">
    <property type="entry name" value="1,4-DIHYDROXY-2-NAPHTHOYL-COA THIOESTERASE 1"/>
    <property type="match status" value="1"/>
</dbReference>
<reference evidence="5" key="1">
    <citation type="journal article" date="2019" name="Int. J. Syst. Evol. Microbiol.">
        <title>The Global Catalogue of Microorganisms (GCM) 10K type strain sequencing project: providing services to taxonomists for standard genome sequencing and annotation.</title>
        <authorList>
            <consortium name="The Broad Institute Genomics Platform"/>
            <consortium name="The Broad Institute Genome Sequencing Center for Infectious Disease"/>
            <person name="Wu L."/>
            <person name="Ma J."/>
        </authorList>
    </citation>
    <scope>NUCLEOTIDE SEQUENCE [LARGE SCALE GENOMIC DNA]</scope>
    <source>
        <strain evidence="5">JCM 16702</strain>
    </source>
</reference>
<evidence type="ECO:0000313" key="4">
    <source>
        <dbReference type="EMBL" id="GAA4063546.1"/>
    </source>
</evidence>
<gene>
    <name evidence="4" type="ORF">GCM10022214_16320</name>
</gene>
<organism evidence="4 5">
    <name type="scientific">Actinomadura miaoliensis</name>
    <dbReference type="NCBI Taxonomy" id="430685"/>
    <lineage>
        <taxon>Bacteria</taxon>
        <taxon>Bacillati</taxon>
        <taxon>Actinomycetota</taxon>
        <taxon>Actinomycetes</taxon>
        <taxon>Streptosporangiales</taxon>
        <taxon>Thermomonosporaceae</taxon>
        <taxon>Actinomadura</taxon>
    </lineage>
</organism>
<dbReference type="Pfam" id="PF03061">
    <property type="entry name" value="4HBT"/>
    <property type="match status" value="1"/>
</dbReference>
<keyword evidence="5" id="KW-1185">Reference proteome</keyword>
<dbReference type="InterPro" id="IPR006683">
    <property type="entry name" value="Thioestr_dom"/>
</dbReference>
<proteinExistence type="inferred from homology"/>
<feature type="domain" description="Thioesterase" evidence="3">
    <location>
        <begin position="48"/>
        <end position="125"/>
    </location>
</feature>
<evidence type="ECO:0000259" key="3">
    <source>
        <dbReference type="Pfam" id="PF03061"/>
    </source>
</evidence>
<dbReference type="EMBL" id="BAAAZG010000006">
    <property type="protein sequence ID" value="GAA4063546.1"/>
    <property type="molecule type" value="Genomic_DNA"/>
</dbReference>
<protein>
    <recommendedName>
        <fullName evidence="3">Thioesterase domain-containing protein</fullName>
    </recommendedName>
</protein>
<dbReference type="Proteomes" id="UP001500683">
    <property type="component" value="Unassembled WGS sequence"/>
</dbReference>
<dbReference type="NCBIfam" id="TIGR00369">
    <property type="entry name" value="unchar_dom_1"/>
    <property type="match status" value="1"/>
</dbReference>
<dbReference type="RefSeq" id="WP_425549377.1">
    <property type="nucleotide sequence ID" value="NZ_BAAAZG010000006.1"/>
</dbReference>
<accession>A0ABP7VB93</accession>
<name>A0ABP7VB93_9ACTN</name>
<dbReference type="InterPro" id="IPR029069">
    <property type="entry name" value="HotDog_dom_sf"/>
</dbReference>
<dbReference type="CDD" id="cd03443">
    <property type="entry name" value="PaaI_thioesterase"/>
    <property type="match status" value="1"/>
</dbReference>
<comment type="similarity">
    <text evidence="1">Belongs to the thioesterase PaaI family.</text>
</comment>
<sequence length="147" mass="15380">MAMDPAAVARMLGVGRNILDDRLGIEIVEASAERVVARMPVEGNTQVYGTLHGGASCVLAESAGSCAAAVHAGPGRMALGIELNVSHHRTVTEGMVTAVATKVSAGRTLATYDVVVTDERDRRVCTARVTSMLRDRPQPATPRGEVA</sequence>